<evidence type="ECO:0000313" key="2">
    <source>
        <dbReference type="Proteomes" id="UP000831684"/>
    </source>
</evidence>
<organism evidence="1 2">
    <name type="scientific">Ancylobacter polymorphus</name>
    <dbReference type="NCBI Taxonomy" id="223390"/>
    <lineage>
        <taxon>Bacteria</taxon>
        <taxon>Pseudomonadati</taxon>
        <taxon>Pseudomonadota</taxon>
        <taxon>Alphaproteobacteria</taxon>
        <taxon>Hyphomicrobiales</taxon>
        <taxon>Xanthobacteraceae</taxon>
        <taxon>Ancylobacter</taxon>
    </lineage>
</organism>
<proteinExistence type="predicted"/>
<gene>
    <name evidence="1" type="ORF">K9D25_12490</name>
</gene>
<dbReference type="Proteomes" id="UP000831684">
    <property type="component" value="Chromosome"/>
</dbReference>
<dbReference type="EMBL" id="CP083239">
    <property type="protein sequence ID" value="UOK69572.1"/>
    <property type="molecule type" value="Genomic_DNA"/>
</dbReference>
<protein>
    <submittedName>
        <fullName evidence="1">Uncharacterized protein</fullName>
    </submittedName>
</protein>
<name>A0A9E6ZT42_9HYPH</name>
<dbReference type="RefSeq" id="WP_244375595.1">
    <property type="nucleotide sequence ID" value="NZ_CP083239.1"/>
</dbReference>
<reference evidence="1" key="1">
    <citation type="submission" date="2021-09" db="EMBL/GenBank/DDBJ databases">
        <title>Network and meta-omics reveal the key degrader and cooperation patterns in an efficient 1,4-dioxane-degrading microbial community.</title>
        <authorList>
            <person name="Dai C."/>
        </authorList>
    </citation>
    <scope>NUCLEOTIDE SEQUENCE</scope>
    <source>
        <strain evidence="1">ZM13</strain>
    </source>
</reference>
<sequence length="207" mass="23640">MSDFARSVFINCPFDEEFEPILQAVLFCTIYLGFTPRIATESADSGAVRLEKIKTLIAESKYSIHDLSRIQARRRGEHFRLNMPFELGLDYGCRQFSGGEHRAKRILILEEKPYRYQAAISDLAGCDIQAHAGQFATAIRKVRNWLVSEADIRADGATRILAAYEDFQTWYYEQQLAAGFSERDIRDYPTAELLVAMKQWVASDGRP</sequence>
<dbReference type="KEGG" id="apol:K9D25_12490"/>
<accession>A0A9E6ZT42</accession>
<dbReference type="AlphaFoldDB" id="A0A9E6ZT42"/>
<evidence type="ECO:0000313" key="1">
    <source>
        <dbReference type="EMBL" id="UOK69572.1"/>
    </source>
</evidence>